<name>A0A2I9DNH6_9DEIO</name>
<dbReference type="InterPro" id="IPR011050">
    <property type="entry name" value="Pectin_lyase_fold/virulence"/>
</dbReference>
<keyword evidence="1" id="KW-0732">Signal</keyword>
<sequence>MTPASPRQAALLALLLPLLAASLPGEALAQSAAKASTPQFSGPIVISRGGTYRGNWQSLNPDQAAVLIKTSEPVIIEDSVVQGKGTLIKSVFQGARVTIRRTRGIALNPGRPLSEYRYPGRFLHLEEFRSAVVENNELVGTSGMYFRDYKGTAERGETIKIRRNRAKNIDGRYSTGPNTFSLDRARLVQFVQFNGVQRLAGAEIAWNEVINEPGKSRPEEVISMFLSSGVPNSSILIHNNYIQGAYPARPTDGHYSGGGMNLADGGTKNLRDANAYIKAYRNVIINTGNQGIAISAGHDIQAYENRILSSGYLPDGRPIGTQGVGLYVWDLNGNRKYGTFYNNSARDNLVRWETPLRGKNSTNNWWFPDCPAVWKRNGVTVKGCTGNRTLPGRVTQSVERQEYASWLARVKAAGLRLGLD</sequence>
<feature type="chain" id="PRO_5014379778" evidence="1">
    <location>
        <begin position="30"/>
        <end position="420"/>
    </location>
</feature>
<reference evidence="3" key="1">
    <citation type="submission" date="2018-01" db="EMBL/GenBank/DDBJ databases">
        <title>Draft Genome Sequence of the Radioresistant Bacterium Deinococcus aerius TR0125, Isolated from the Higher Atmosphere above Japan.</title>
        <authorList>
            <person name="Satoh K."/>
            <person name="Arai H."/>
            <person name="Sanzen T."/>
            <person name="Kawaguchi Y."/>
            <person name="Hayashi H."/>
            <person name="Yokobori S."/>
            <person name="Yamagishi A."/>
            <person name="Oono Y."/>
            <person name="Narumi I."/>
        </authorList>
    </citation>
    <scope>NUCLEOTIDE SEQUENCE [LARGE SCALE GENOMIC DNA]</scope>
    <source>
        <strain evidence="3">TR0125</strain>
    </source>
</reference>
<dbReference type="GO" id="GO:0016787">
    <property type="term" value="F:hydrolase activity"/>
    <property type="evidence" value="ECO:0007669"/>
    <property type="project" value="UniProtKB-KW"/>
</dbReference>
<dbReference type="RefSeq" id="WP_103129984.1">
    <property type="nucleotide sequence ID" value="NZ_BFAG01000009.1"/>
</dbReference>
<dbReference type="Proteomes" id="UP000236569">
    <property type="component" value="Unassembled WGS sequence"/>
</dbReference>
<feature type="signal peptide" evidence="1">
    <location>
        <begin position="1"/>
        <end position="29"/>
    </location>
</feature>
<dbReference type="OrthoDB" id="52297at2"/>
<keyword evidence="3" id="KW-1185">Reference proteome</keyword>
<protein>
    <submittedName>
        <fullName evidence="2">Glycosyl hydrolase family 98</fullName>
    </submittedName>
</protein>
<comment type="caution">
    <text evidence="2">The sequence shown here is derived from an EMBL/GenBank/DDBJ whole genome shotgun (WGS) entry which is preliminary data.</text>
</comment>
<keyword evidence="2" id="KW-0378">Hydrolase</keyword>
<dbReference type="EMBL" id="BFAG01000009">
    <property type="protein sequence ID" value="GBF06631.1"/>
    <property type="molecule type" value="Genomic_DNA"/>
</dbReference>
<dbReference type="SUPFAM" id="SSF51126">
    <property type="entry name" value="Pectin lyase-like"/>
    <property type="match status" value="1"/>
</dbReference>
<evidence type="ECO:0000313" key="2">
    <source>
        <dbReference type="EMBL" id="GBF06631.1"/>
    </source>
</evidence>
<accession>A0A2I9DNH6</accession>
<proteinExistence type="predicted"/>
<evidence type="ECO:0000313" key="3">
    <source>
        <dbReference type="Proteomes" id="UP000236569"/>
    </source>
</evidence>
<dbReference type="AlphaFoldDB" id="A0A2I9DNH6"/>
<evidence type="ECO:0000256" key="1">
    <source>
        <dbReference type="SAM" id="SignalP"/>
    </source>
</evidence>
<organism evidence="2 3">
    <name type="scientific">Deinococcus aerius</name>
    <dbReference type="NCBI Taxonomy" id="200253"/>
    <lineage>
        <taxon>Bacteria</taxon>
        <taxon>Thermotogati</taxon>
        <taxon>Deinococcota</taxon>
        <taxon>Deinococci</taxon>
        <taxon>Deinococcales</taxon>
        <taxon>Deinococcaceae</taxon>
        <taxon>Deinococcus</taxon>
    </lineage>
</organism>
<gene>
    <name evidence="2" type="ORF">DAERI_090217</name>
</gene>